<evidence type="ECO:0000313" key="4">
    <source>
        <dbReference type="EMBL" id="RSH76924.1"/>
    </source>
</evidence>
<keyword evidence="2" id="KW-0472">Membrane</keyword>
<dbReference type="PANTHER" id="PTHR21377">
    <property type="entry name" value="PROTEIN FAM210B, MITOCHONDRIAL"/>
    <property type="match status" value="1"/>
</dbReference>
<accession>A0A427XDY8</accession>
<keyword evidence="2" id="KW-0812">Transmembrane</keyword>
<proteinExistence type="predicted"/>
<reference evidence="4 5" key="1">
    <citation type="submission" date="2018-11" db="EMBL/GenBank/DDBJ databases">
        <title>Genome sequence of Apiotrichum porosum DSM 27194.</title>
        <authorList>
            <person name="Aliyu H."/>
            <person name="Gorte O."/>
            <person name="Ochsenreither K."/>
        </authorList>
    </citation>
    <scope>NUCLEOTIDE SEQUENCE [LARGE SCALE GENOMIC DNA]</scope>
    <source>
        <strain evidence="4 5">DSM 27194</strain>
    </source>
</reference>
<dbReference type="RefSeq" id="XP_028472071.1">
    <property type="nucleotide sequence ID" value="XM_028619498.1"/>
</dbReference>
<dbReference type="InterPro" id="IPR045866">
    <property type="entry name" value="FAM210A/B-like"/>
</dbReference>
<dbReference type="Pfam" id="PF06916">
    <property type="entry name" value="FAM210A-B_dom"/>
    <property type="match status" value="1"/>
</dbReference>
<feature type="region of interest" description="Disordered" evidence="1">
    <location>
        <begin position="72"/>
        <end position="95"/>
    </location>
</feature>
<dbReference type="OrthoDB" id="426386at2759"/>
<evidence type="ECO:0000259" key="3">
    <source>
        <dbReference type="Pfam" id="PF06916"/>
    </source>
</evidence>
<gene>
    <name evidence="4" type="ORF">EHS24_003861</name>
</gene>
<dbReference type="GO" id="GO:0005739">
    <property type="term" value="C:mitochondrion"/>
    <property type="evidence" value="ECO:0007669"/>
    <property type="project" value="TreeGrafter"/>
</dbReference>
<organism evidence="4 5">
    <name type="scientific">Apiotrichum porosum</name>
    <dbReference type="NCBI Taxonomy" id="105984"/>
    <lineage>
        <taxon>Eukaryota</taxon>
        <taxon>Fungi</taxon>
        <taxon>Dikarya</taxon>
        <taxon>Basidiomycota</taxon>
        <taxon>Agaricomycotina</taxon>
        <taxon>Tremellomycetes</taxon>
        <taxon>Trichosporonales</taxon>
        <taxon>Trichosporonaceae</taxon>
        <taxon>Apiotrichum</taxon>
    </lineage>
</organism>
<feature type="transmembrane region" description="Helical" evidence="2">
    <location>
        <begin position="113"/>
        <end position="135"/>
    </location>
</feature>
<feature type="region of interest" description="Disordered" evidence="1">
    <location>
        <begin position="253"/>
        <end position="278"/>
    </location>
</feature>
<sequence length="278" mass="29866">MSLTLARPALAVARTGLGLYPGFGLAVAPFAAGRARPAPPWTMSLVPRQHHTAAALHAPPLYIPSRRAFTTATTPNPSSSTGSGSGSGPGPEEHKSAYQRFKDLTKTYGSYAILMYLALSVVDFSLVLAVIHTVGREHIEPYVRKLVYTWRKFRYGVEGADALEAADAARVLADVADEAAQDAIATAGGKKKPQERWWQNRTLWAEAALAYPIHKIGLLPIRAGLTVAWTPKVVHFLRSRGWIGTSGAKRAAQHGAGRVRDAGQRAMTAAKGAVNRNK</sequence>
<keyword evidence="5" id="KW-1185">Reference proteome</keyword>
<protein>
    <recommendedName>
        <fullName evidence="3">DUF1279 domain-containing protein</fullName>
    </recommendedName>
</protein>
<dbReference type="AlphaFoldDB" id="A0A427XDY8"/>
<dbReference type="Proteomes" id="UP000279236">
    <property type="component" value="Unassembled WGS sequence"/>
</dbReference>
<dbReference type="EMBL" id="RSCE01000019">
    <property type="protein sequence ID" value="RSH76924.1"/>
    <property type="molecule type" value="Genomic_DNA"/>
</dbReference>
<dbReference type="InterPro" id="IPR009688">
    <property type="entry name" value="FAM210A/B-like_dom"/>
</dbReference>
<keyword evidence="2" id="KW-1133">Transmembrane helix</keyword>
<comment type="caution">
    <text evidence="4">The sequence shown here is derived from an EMBL/GenBank/DDBJ whole genome shotgun (WGS) entry which is preliminary data.</text>
</comment>
<dbReference type="PANTHER" id="PTHR21377:SF0">
    <property type="entry name" value="PROTEIN FAM210B, MITOCHONDRIAL"/>
    <property type="match status" value="1"/>
</dbReference>
<name>A0A427XDY8_9TREE</name>
<evidence type="ECO:0000313" key="5">
    <source>
        <dbReference type="Proteomes" id="UP000279236"/>
    </source>
</evidence>
<evidence type="ECO:0000256" key="2">
    <source>
        <dbReference type="SAM" id="Phobius"/>
    </source>
</evidence>
<feature type="domain" description="DUF1279" evidence="3">
    <location>
        <begin position="99"/>
        <end position="231"/>
    </location>
</feature>
<feature type="compositionally biased region" description="Low complexity" evidence="1">
    <location>
        <begin position="72"/>
        <end position="82"/>
    </location>
</feature>
<dbReference type="GeneID" id="39588404"/>
<evidence type="ECO:0000256" key="1">
    <source>
        <dbReference type="SAM" id="MobiDB-lite"/>
    </source>
</evidence>